<gene>
    <name evidence="1" type="ORF">S01H1_73330</name>
</gene>
<dbReference type="SUPFAM" id="SSF52518">
    <property type="entry name" value="Thiamin diphosphate-binding fold (THDP-binding)"/>
    <property type="match status" value="1"/>
</dbReference>
<reference evidence="1" key="1">
    <citation type="journal article" date="2014" name="Front. Microbiol.">
        <title>High frequency of phylogenetically diverse reductive dehalogenase-homologous genes in deep subseafloor sedimentary metagenomes.</title>
        <authorList>
            <person name="Kawai M."/>
            <person name="Futagami T."/>
            <person name="Toyoda A."/>
            <person name="Takaki Y."/>
            <person name="Nishi S."/>
            <person name="Hori S."/>
            <person name="Arai W."/>
            <person name="Tsubouchi T."/>
            <person name="Morono Y."/>
            <person name="Uchiyama I."/>
            <person name="Ito T."/>
            <person name="Fujiyama A."/>
            <person name="Inagaki F."/>
            <person name="Takami H."/>
        </authorList>
    </citation>
    <scope>NUCLEOTIDE SEQUENCE</scope>
    <source>
        <strain evidence="1">Expedition CK06-06</strain>
    </source>
</reference>
<accession>X0WE38</accession>
<organism evidence="1">
    <name type="scientific">marine sediment metagenome</name>
    <dbReference type="NCBI Taxonomy" id="412755"/>
    <lineage>
        <taxon>unclassified sequences</taxon>
        <taxon>metagenomes</taxon>
        <taxon>ecological metagenomes</taxon>
    </lineage>
</organism>
<dbReference type="Gene3D" id="3.40.50.970">
    <property type="match status" value="1"/>
</dbReference>
<evidence type="ECO:0000313" key="1">
    <source>
        <dbReference type="EMBL" id="GAG28920.1"/>
    </source>
</evidence>
<evidence type="ECO:0008006" key="2">
    <source>
        <dbReference type="Google" id="ProtNLM"/>
    </source>
</evidence>
<sequence>PYLLAAAGANFVSRWTTIHVRQVKQDILYAFNKPGFSFIEVLSPCPVGYGKYNSLDEGLDEMLLYKERCVVGEGLPLDDLGIDLSEDQPIYVGRFVDRNLTPYKPTSMKASK</sequence>
<feature type="non-terminal residue" evidence="1">
    <location>
        <position position="1"/>
    </location>
</feature>
<proteinExistence type="predicted"/>
<dbReference type="InterPro" id="IPR029061">
    <property type="entry name" value="THDP-binding"/>
</dbReference>
<dbReference type="AlphaFoldDB" id="X0WE38"/>
<dbReference type="EMBL" id="BARS01048993">
    <property type="protein sequence ID" value="GAG28920.1"/>
    <property type="molecule type" value="Genomic_DNA"/>
</dbReference>
<protein>
    <recommendedName>
        <fullName evidence="2">Thiamine pyrophosphate enzyme TPP-binding domain-containing protein</fullName>
    </recommendedName>
</protein>
<name>X0WE38_9ZZZZ</name>
<comment type="caution">
    <text evidence="1">The sequence shown here is derived from an EMBL/GenBank/DDBJ whole genome shotgun (WGS) entry which is preliminary data.</text>
</comment>